<protein>
    <recommendedName>
        <fullName evidence="3">Heterokaryon incompatibility domain-containing protein</fullName>
    </recommendedName>
</protein>
<organism evidence="1 2">
    <name type="scientific">Periconia macrospinosa</name>
    <dbReference type="NCBI Taxonomy" id="97972"/>
    <lineage>
        <taxon>Eukaryota</taxon>
        <taxon>Fungi</taxon>
        <taxon>Dikarya</taxon>
        <taxon>Ascomycota</taxon>
        <taxon>Pezizomycotina</taxon>
        <taxon>Dothideomycetes</taxon>
        <taxon>Pleosporomycetidae</taxon>
        <taxon>Pleosporales</taxon>
        <taxon>Massarineae</taxon>
        <taxon>Periconiaceae</taxon>
        <taxon>Periconia</taxon>
    </lineage>
</organism>
<dbReference type="EMBL" id="KZ805347">
    <property type="protein sequence ID" value="PVI02127.1"/>
    <property type="molecule type" value="Genomic_DNA"/>
</dbReference>
<accession>A0A2V1DV86</accession>
<dbReference type="PANTHER" id="PTHR24148:SF73">
    <property type="entry name" value="HET DOMAIN PROTEIN (AFU_ORTHOLOGUE AFUA_8G01020)"/>
    <property type="match status" value="1"/>
</dbReference>
<dbReference type="Pfam" id="PF26639">
    <property type="entry name" value="Het-6_barrel"/>
    <property type="match status" value="1"/>
</dbReference>
<evidence type="ECO:0000313" key="2">
    <source>
        <dbReference type="Proteomes" id="UP000244855"/>
    </source>
</evidence>
<evidence type="ECO:0008006" key="3">
    <source>
        <dbReference type="Google" id="ProtNLM"/>
    </source>
</evidence>
<dbReference type="OrthoDB" id="3548654at2759"/>
<sequence>LLYSLIRARRFIAFDPRDKVYALLGIPKEGIEGKARFNPVYGNRSVAETYKLAAVQILEDSNDLLLLAHAEGENFRMIYSLPSWVPDWSCTQIVGLGVTGYTRFDASRGLCRSLHINEENNTLTVKGMKLDDIIRIAETKDEILEGNPFLQLLDLLCAIPRPYHKTKSKQSPSEVLWRSLITDTAGEDRIPPAASAYEHAFSAWFRPKMDKVKHRIGEASFSEASRILNADLPLSSGNCLEAHANVTEAEEYETVFAHSLHLRPFLTSKQYFGIGSQSLREKDSIWIIAGSRVPLILRKNETQVETFQIVGGSYVHGFMNGEALEPDYSLEDIILV</sequence>
<dbReference type="Proteomes" id="UP000244855">
    <property type="component" value="Unassembled WGS sequence"/>
</dbReference>
<dbReference type="InterPro" id="IPR052895">
    <property type="entry name" value="HetReg/Transcr_Mod"/>
</dbReference>
<reference evidence="1 2" key="1">
    <citation type="journal article" date="2018" name="Sci. Rep.">
        <title>Comparative genomics provides insights into the lifestyle and reveals functional heterogeneity of dark septate endophytic fungi.</title>
        <authorList>
            <person name="Knapp D.G."/>
            <person name="Nemeth J.B."/>
            <person name="Barry K."/>
            <person name="Hainaut M."/>
            <person name="Henrissat B."/>
            <person name="Johnson J."/>
            <person name="Kuo A."/>
            <person name="Lim J.H.P."/>
            <person name="Lipzen A."/>
            <person name="Nolan M."/>
            <person name="Ohm R.A."/>
            <person name="Tamas L."/>
            <person name="Grigoriev I.V."/>
            <person name="Spatafora J.W."/>
            <person name="Nagy L.G."/>
            <person name="Kovacs G.M."/>
        </authorList>
    </citation>
    <scope>NUCLEOTIDE SEQUENCE [LARGE SCALE GENOMIC DNA]</scope>
    <source>
        <strain evidence="1 2">DSE2036</strain>
    </source>
</reference>
<proteinExistence type="predicted"/>
<name>A0A2V1DV86_9PLEO</name>
<feature type="non-terminal residue" evidence="1">
    <location>
        <position position="1"/>
    </location>
</feature>
<dbReference type="AlphaFoldDB" id="A0A2V1DV86"/>
<dbReference type="STRING" id="97972.A0A2V1DV86"/>
<evidence type="ECO:0000313" key="1">
    <source>
        <dbReference type="EMBL" id="PVI02127.1"/>
    </source>
</evidence>
<gene>
    <name evidence="1" type="ORF">DM02DRAFT_523652</name>
</gene>
<keyword evidence="2" id="KW-1185">Reference proteome</keyword>
<dbReference type="PANTHER" id="PTHR24148">
    <property type="entry name" value="ANKYRIN REPEAT DOMAIN-CONTAINING PROTEIN 39 HOMOLOG-RELATED"/>
    <property type="match status" value="1"/>
</dbReference>